<keyword evidence="1" id="KW-0175">Coiled coil</keyword>
<protein>
    <submittedName>
        <fullName evidence="3">Retrovirus-related Pol polyprotein from transposon TNT 1-94</fullName>
    </submittedName>
</protein>
<feature type="domain" description="GAG-pre-integrase" evidence="2">
    <location>
        <begin position="569"/>
        <end position="605"/>
    </location>
</feature>
<sequence>MSRKYTSRPSGNNSRKQKVIVCYNYKGEGHMSKQCTKPKRKRDEVWFKDKVLLVQAQANGQVLHEEELEFLADPGIAKTQSTQYVVTNNVAYQADDLDAYDSDCDEINFAKIALMTNLSHYRFDTLAEDNKNVNEILTAKLERYKDQVRILKEGNNVDKASDTCAQSLEIGNPKHTLLEHLKEKESLEQMTKLSAEQVFWSQNSRDSKEPNLSSRTTIVEVPKELPKVNMVNSSLKKLKFHLASFDVTVNECKRCVIIKTELQRDYIKKECYDNLFKQYIILEKHCISLEVDTQLEQEMFQRNNSFSQRSASTFDQLFEINNLKAQSQKKDTTIMKLKERIKSLSGNLKEEKIERKLKDIETINIELDHRVTKLVIENEHLKQTHKQLYDSIKSLRSLRKSFGNYSSQSTLSKLKGKAVVNEAITLHPIDPELLRIDVAPLAPKLQNNKTTHYDYLKHTQEETTTLRKIVKNERLLSSLDYACKNDHVVKIMGYADYKVGNVTISRVYFVKGLGHKLFSVGQFCDSDLEVGFRQHTCFIRNLDGVDLLTRSQGKNHHTLSLGDMMASSPIYLLSKASKTKSWLWHRRLSHLNFGAINHLARQGLV</sequence>
<proteinExistence type="predicted"/>
<dbReference type="InterPro" id="IPR025724">
    <property type="entry name" value="GAG-pre-integrase_dom"/>
</dbReference>
<feature type="coiled-coil region" evidence="1">
    <location>
        <begin position="320"/>
        <end position="354"/>
    </location>
</feature>
<gene>
    <name evidence="3" type="ORF">Tci_001048</name>
</gene>
<dbReference type="AlphaFoldDB" id="A0A699GHG3"/>
<comment type="caution">
    <text evidence="3">The sequence shown here is derived from an EMBL/GenBank/DDBJ whole genome shotgun (WGS) entry which is preliminary data.</text>
</comment>
<dbReference type="Pfam" id="PF13976">
    <property type="entry name" value="gag_pre-integrs"/>
    <property type="match status" value="1"/>
</dbReference>
<accession>A0A699GHG3</accession>
<feature type="coiled-coil region" evidence="1">
    <location>
        <begin position="127"/>
        <end position="154"/>
    </location>
</feature>
<organism evidence="3">
    <name type="scientific">Tanacetum cinerariifolium</name>
    <name type="common">Dalmatian daisy</name>
    <name type="synonym">Chrysanthemum cinerariifolium</name>
    <dbReference type="NCBI Taxonomy" id="118510"/>
    <lineage>
        <taxon>Eukaryota</taxon>
        <taxon>Viridiplantae</taxon>
        <taxon>Streptophyta</taxon>
        <taxon>Embryophyta</taxon>
        <taxon>Tracheophyta</taxon>
        <taxon>Spermatophyta</taxon>
        <taxon>Magnoliopsida</taxon>
        <taxon>eudicotyledons</taxon>
        <taxon>Gunneridae</taxon>
        <taxon>Pentapetalae</taxon>
        <taxon>asterids</taxon>
        <taxon>campanulids</taxon>
        <taxon>Asterales</taxon>
        <taxon>Asteraceae</taxon>
        <taxon>Asteroideae</taxon>
        <taxon>Anthemideae</taxon>
        <taxon>Anthemidinae</taxon>
        <taxon>Tanacetum</taxon>
    </lineage>
</organism>
<reference evidence="3" key="1">
    <citation type="journal article" date="2019" name="Sci. Rep.">
        <title>Draft genome of Tanacetum cinerariifolium, the natural source of mosquito coil.</title>
        <authorList>
            <person name="Yamashiro T."/>
            <person name="Shiraishi A."/>
            <person name="Satake H."/>
            <person name="Nakayama K."/>
        </authorList>
    </citation>
    <scope>NUCLEOTIDE SEQUENCE</scope>
</reference>
<evidence type="ECO:0000259" key="2">
    <source>
        <dbReference type="Pfam" id="PF13976"/>
    </source>
</evidence>
<evidence type="ECO:0000313" key="3">
    <source>
        <dbReference type="EMBL" id="GEU29070.1"/>
    </source>
</evidence>
<name>A0A699GHG3_TANCI</name>
<dbReference type="EMBL" id="BKCJ010000041">
    <property type="protein sequence ID" value="GEU29070.1"/>
    <property type="molecule type" value="Genomic_DNA"/>
</dbReference>
<evidence type="ECO:0000256" key="1">
    <source>
        <dbReference type="SAM" id="Coils"/>
    </source>
</evidence>